<evidence type="ECO:0000313" key="2">
    <source>
        <dbReference type="EMBL" id="PCR98867.1"/>
    </source>
</evidence>
<dbReference type="EMBL" id="JXJU01000019">
    <property type="protein sequence ID" value="PCR98867.1"/>
    <property type="molecule type" value="Genomic_DNA"/>
</dbReference>
<name>A0A2A5RIB0_9LACT</name>
<reference evidence="2 3" key="1">
    <citation type="submission" date="2014-12" db="EMBL/GenBank/DDBJ databases">
        <title>Draft genome sequences of 10 type strains of Lactococcus.</title>
        <authorList>
            <person name="Sun Z."/>
            <person name="Zhong Z."/>
            <person name="Liu W."/>
            <person name="Zhang W."/>
            <person name="Zhang H."/>
        </authorList>
    </citation>
    <scope>NUCLEOTIDE SEQUENCE [LARGE SCALE GENOMIC DNA]</scope>
    <source>
        <strain evidence="2 3">JCM 16395</strain>
    </source>
</reference>
<evidence type="ECO:0000256" key="1">
    <source>
        <dbReference type="SAM" id="Coils"/>
    </source>
</evidence>
<comment type="caution">
    <text evidence="2">The sequence shown here is derived from an EMBL/GenBank/DDBJ whole genome shotgun (WGS) entry which is preliminary data.</text>
</comment>
<dbReference type="STRING" id="1291764.GCA_001311235_02808"/>
<gene>
    <name evidence="2" type="ORF">RT41_GL000651</name>
</gene>
<organism evidence="2 3">
    <name type="scientific">Lactococcus fujiensis JCM 16395</name>
    <dbReference type="NCBI Taxonomy" id="1291764"/>
    <lineage>
        <taxon>Bacteria</taxon>
        <taxon>Bacillati</taxon>
        <taxon>Bacillota</taxon>
        <taxon>Bacilli</taxon>
        <taxon>Lactobacillales</taxon>
        <taxon>Streptococcaceae</taxon>
        <taxon>Lactococcus</taxon>
    </lineage>
</organism>
<accession>A0A2A5RIB0</accession>
<proteinExistence type="predicted"/>
<dbReference type="Proteomes" id="UP000218181">
    <property type="component" value="Unassembled WGS sequence"/>
</dbReference>
<sequence length="153" mass="17135">MAHIDEVNSNGYNLQGDVIEFTREKYPLLYQHNDQDVGSMIGWVIPFFNEKDGTYEADFGFYESAGSIPQGVSDGVFKEVSVSYYVDEGEFTDDFVLNISKATFAELSIVSVGADTATSIVKNGLSAELNEEREALKENARKLKELKDKYEFS</sequence>
<evidence type="ECO:0000313" key="3">
    <source>
        <dbReference type="Proteomes" id="UP000218181"/>
    </source>
</evidence>
<protein>
    <submittedName>
        <fullName evidence="2">Uncharacterized protein</fullName>
    </submittedName>
</protein>
<keyword evidence="3" id="KW-1185">Reference proteome</keyword>
<feature type="coiled-coil region" evidence="1">
    <location>
        <begin position="122"/>
        <end position="153"/>
    </location>
</feature>
<dbReference type="AlphaFoldDB" id="A0A2A5RIB0"/>
<keyword evidence="1" id="KW-0175">Coiled coil</keyword>